<evidence type="ECO:0000313" key="3">
    <source>
        <dbReference type="EMBL" id="KAK5576022.1"/>
    </source>
</evidence>
<dbReference type="Gene3D" id="1.10.3290.10">
    <property type="entry name" value="Fido-like domain"/>
    <property type="match status" value="1"/>
</dbReference>
<dbReference type="InterPro" id="IPR003812">
    <property type="entry name" value="Fido"/>
</dbReference>
<feature type="domain" description="Fido" evidence="2">
    <location>
        <begin position="129"/>
        <end position="270"/>
    </location>
</feature>
<dbReference type="InterPro" id="IPR036597">
    <property type="entry name" value="Fido-like_dom_sf"/>
</dbReference>
<reference evidence="3 4" key="1">
    <citation type="submission" date="2023-11" db="EMBL/GenBank/DDBJ databases">
        <title>Dfirmibasis_genome.</title>
        <authorList>
            <person name="Edelbroek B."/>
            <person name="Kjellin J."/>
            <person name="Jerlstrom-Hultqvist J."/>
            <person name="Soderbom F."/>
        </authorList>
    </citation>
    <scope>NUCLEOTIDE SEQUENCE [LARGE SCALE GENOMIC DNA]</scope>
    <source>
        <strain evidence="3 4">TNS-C-14</strain>
    </source>
</reference>
<comment type="caution">
    <text evidence="3">The sequence shown here is derived from an EMBL/GenBank/DDBJ whole genome shotgun (WGS) entry which is preliminary data.</text>
</comment>
<proteinExistence type="predicted"/>
<dbReference type="EMBL" id="JAVFKY010000005">
    <property type="protein sequence ID" value="KAK5576022.1"/>
    <property type="molecule type" value="Genomic_DNA"/>
</dbReference>
<dbReference type="InterPro" id="IPR040198">
    <property type="entry name" value="Fido_containing"/>
</dbReference>
<dbReference type="SUPFAM" id="SSF140931">
    <property type="entry name" value="Fic-like"/>
    <property type="match status" value="1"/>
</dbReference>
<gene>
    <name evidence="3" type="ORF">RB653_007160</name>
</gene>
<dbReference type="Proteomes" id="UP001344447">
    <property type="component" value="Unassembled WGS sequence"/>
</dbReference>
<keyword evidence="4" id="KW-1185">Reference proteome</keyword>
<evidence type="ECO:0000313" key="4">
    <source>
        <dbReference type="Proteomes" id="UP001344447"/>
    </source>
</evidence>
<organism evidence="3 4">
    <name type="scientific">Dictyostelium firmibasis</name>
    <dbReference type="NCBI Taxonomy" id="79012"/>
    <lineage>
        <taxon>Eukaryota</taxon>
        <taxon>Amoebozoa</taxon>
        <taxon>Evosea</taxon>
        <taxon>Eumycetozoa</taxon>
        <taxon>Dictyostelia</taxon>
        <taxon>Dictyosteliales</taxon>
        <taxon>Dictyosteliaceae</taxon>
        <taxon>Dictyostelium</taxon>
    </lineage>
</organism>
<protein>
    <recommendedName>
        <fullName evidence="2">Fido domain-containing protein</fullName>
    </recommendedName>
</protein>
<sequence>MDFQSSSQQPSVFYNFVTLSAKSKMENYSFPKNVEYNEAYEPFKKSVTNEFWYASACQFIVRLIKLSNLNFSKISGNNVSEIIFDHTTHGLHMATTDQISDNKERSETQEIINIFNVLKDMYKKKNQLLTIEQIILWHSEVMVGPKRFKDFRDKWASSDDQIFVEPKEIRSKLGNLVKEFNSRHQDYLLNAKTPIYSVIAWFLHSFTLIHPFEHGNGRMALLLVQFLLFSFDFPSPVPFYNSKLEYNSILSDHDKKYSEKKDSLTNLIIQNSIRVFRNSKTLQFL</sequence>
<dbReference type="PANTHER" id="PTHR13504:SF38">
    <property type="entry name" value="FIDO DOMAIN-CONTAINING PROTEIN"/>
    <property type="match status" value="1"/>
</dbReference>
<feature type="active site" evidence="1">
    <location>
        <position position="210"/>
    </location>
</feature>
<evidence type="ECO:0000256" key="1">
    <source>
        <dbReference type="PIRSR" id="PIRSR640198-1"/>
    </source>
</evidence>
<dbReference type="AlphaFoldDB" id="A0AAN7YUE5"/>
<dbReference type="PROSITE" id="PS51459">
    <property type="entry name" value="FIDO"/>
    <property type="match status" value="1"/>
</dbReference>
<dbReference type="Pfam" id="PF02661">
    <property type="entry name" value="Fic"/>
    <property type="match status" value="1"/>
</dbReference>
<evidence type="ECO:0000259" key="2">
    <source>
        <dbReference type="PROSITE" id="PS51459"/>
    </source>
</evidence>
<dbReference type="PANTHER" id="PTHR13504">
    <property type="entry name" value="FIDO DOMAIN-CONTAINING PROTEIN DDB_G0283145"/>
    <property type="match status" value="1"/>
</dbReference>
<accession>A0AAN7YUE5</accession>
<name>A0AAN7YUE5_9MYCE</name>